<protein>
    <submittedName>
        <fullName evidence="1">Glycosyltransferase family 2 protein</fullName>
    </submittedName>
</protein>
<dbReference type="SUPFAM" id="SSF53448">
    <property type="entry name" value="Nucleotide-diphospho-sugar transferases"/>
    <property type="match status" value="1"/>
</dbReference>
<keyword evidence="2" id="KW-1185">Reference proteome</keyword>
<evidence type="ECO:0000313" key="1">
    <source>
        <dbReference type="EMBL" id="MFC7295955.1"/>
    </source>
</evidence>
<evidence type="ECO:0000313" key="2">
    <source>
        <dbReference type="Proteomes" id="UP001596506"/>
    </source>
</evidence>
<organism evidence="1 2">
    <name type="scientific">Marinobacter aromaticivorans</name>
    <dbReference type="NCBI Taxonomy" id="1494078"/>
    <lineage>
        <taxon>Bacteria</taxon>
        <taxon>Pseudomonadati</taxon>
        <taxon>Pseudomonadota</taxon>
        <taxon>Gammaproteobacteria</taxon>
        <taxon>Pseudomonadales</taxon>
        <taxon>Marinobacteraceae</taxon>
        <taxon>Marinobacter</taxon>
    </lineage>
</organism>
<dbReference type="InterPro" id="IPR029044">
    <property type="entry name" value="Nucleotide-diphossugar_trans"/>
</dbReference>
<dbReference type="InterPro" id="IPR016873">
    <property type="entry name" value="Caps_polysacc_synth_BcbE_prd"/>
</dbReference>
<dbReference type="PIRSF" id="PIRSF028162">
    <property type="entry name" value="BcbE_prd"/>
    <property type="match status" value="1"/>
</dbReference>
<dbReference type="EMBL" id="JBHTBD010000006">
    <property type="protein sequence ID" value="MFC7295955.1"/>
    <property type="molecule type" value="Genomic_DNA"/>
</dbReference>
<dbReference type="RefSeq" id="WP_100689281.1">
    <property type="nucleotide sequence ID" value="NZ_JBHTBD010000006.1"/>
</dbReference>
<dbReference type="Proteomes" id="UP001596506">
    <property type="component" value="Unassembled WGS sequence"/>
</dbReference>
<gene>
    <name evidence="1" type="ORF">ACFQQA_14605</name>
</gene>
<proteinExistence type="predicted"/>
<sequence>MIIIPMAGLSSRFFEAGYNKPKYMLEAHDRTLFEHSVRSFERYFSNVPFVFIVRDVFNTPDFVKNSAEALGIAKFRIVILENETRGQAETVYLALKKLKIENGPITIFNIDTFRPGFEFPEPSLIGDGFLEVFEGKGSNWSFARPMSSDSQRVAETAEKKPISNLCSDGLYHFTHALDFIESFEEYQSRPRSEWAKGELYIAPLYNYLITNGREIFYSLIPDRDIIFCGTPDEYRQFLSKRPDTSRN</sequence>
<name>A0ABW2IYZ4_9GAMM</name>
<accession>A0ABW2IYZ4</accession>
<dbReference type="CDD" id="cd04183">
    <property type="entry name" value="GT2_BcE_like"/>
    <property type="match status" value="1"/>
</dbReference>
<reference evidence="2" key="1">
    <citation type="journal article" date="2019" name="Int. J. Syst. Evol. Microbiol.">
        <title>The Global Catalogue of Microorganisms (GCM) 10K type strain sequencing project: providing services to taxonomists for standard genome sequencing and annotation.</title>
        <authorList>
            <consortium name="The Broad Institute Genomics Platform"/>
            <consortium name="The Broad Institute Genome Sequencing Center for Infectious Disease"/>
            <person name="Wu L."/>
            <person name="Ma J."/>
        </authorList>
    </citation>
    <scope>NUCLEOTIDE SEQUENCE [LARGE SCALE GENOMIC DNA]</scope>
    <source>
        <strain evidence="2">CCUG 60559</strain>
    </source>
</reference>
<dbReference type="Gene3D" id="3.90.550.10">
    <property type="entry name" value="Spore Coat Polysaccharide Biosynthesis Protein SpsA, Chain A"/>
    <property type="match status" value="1"/>
</dbReference>
<comment type="caution">
    <text evidence="1">The sequence shown here is derived from an EMBL/GenBank/DDBJ whole genome shotgun (WGS) entry which is preliminary data.</text>
</comment>